<feature type="compositionally biased region" description="Basic and acidic residues" evidence="1">
    <location>
        <begin position="906"/>
        <end position="925"/>
    </location>
</feature>
<evidence type="ECO:0008006" key="6">
    <source>
        <dbReference type="Google" id="ProtNLM"/>
    </source>
</evidence>
<sequence length="1763" mass="192764">MQRRRRKQQKQKQRCLRVEAKKGRRAGNSTHASPVDHRRSEPLALLLLGPYLLSFSYTSTRSSSSSSSSSLLLTPPPPLLPHLQTMSVSHSTTASLSMSLASSVSGTSSFSAMRSASTGYSFQRFNALTVDDLFLELKRTEQQYVQDLECIRDVHLVEELLIVHLALQPSLSKVLIWGEEAAPIYRQYVKEYVYDPDESEELRYLKRRPLVRLRFFSKFFKKLEEFLPNVRGIVAHAALYRILVSTARAKVESEKVRTARLKIEFSKVRSFDTLQPVATQVNPKWITARSYCQCHLNHRTGKTFEGLPVEIMLISEPLWSNALAICQLHELQRFLLFPTFRRADLVYIPSEDMSSLEITLKSYDESSITLKFSSSENKKTWASTFKELFPPAPALPADVAPRKPSLSGLQIISGDSEAARLDTEALDSELRGPRLFEEPELRPYIVETEISPKKKRHSIFRYGSGNSLNRVNSSSRPSVRFSRVVSESRISPSSSSTSLSPYKRLQQRLVEKQRSVSAIASLPSIQDMVLKEESPATSPELTRSPKENSAAAAGASPANLARRSFSDRRSSLMTAVTNTFNQSRSVSAPSPSQAQSEAVAPVKTPRETTVAIARLRDDSSGEQKSKAEFQSSRMEKTMSTDSVRLTESSSSGIYLVPTSAREKKNAASPIPRVRDPEIAPSPPVNRESVFSFTPETFDVSPRPPQESKTPVQNAEPSQTPQLNRKKSSFGFGRKQKDYILDENAGVSTTRSGSVSSVFRKITPRSHLGMSTRASEKEMDTEKAISGMYSRMTRRASTALANLSPNIGSPKSPNVDSPILSDAIASPASVSSEFSDYEDSKNHKRVSSMGFMRGLRMSRISMRSTSTTGAPKVEQPIQEQTAAAPAPHEPAQPAEVLVAAPAVETAQKVEKPVEAEKPEKPEEKLPEPAAAVPAPVAEPHTSMPSVPTVVPASRPKSTVKPEPAAVSKAEEPAGKTNKFSIFARNARKMRAALQSQQQPQPESTREDEFSAPVDVERIDMDSGTVLITTAPPSPSAKTRIIDVNGEDQAVAASEVSEEKTEEVESSEVDEPVEVEVEVLSKPSTANTETNYTTASNGSEATIQNEDLPVAIALASDAGTSERDDDSVYDDAHDDFPVPKVSPLKINTSVRNSRVVGESVLSPGYPPSPSNEIVDTSAFISTEEDLKLKEMEEMANTVSMSFHRAIKNGEHELFANKPELAVSEPPSPGLPLAGDETPIVPPSPLRVPKRGSSLQSPSSRASTLRDSQITVYADTQLWTGKRYSLRDGAMSDDAEEEEIPLGEKRPVEAVVRKDSADDDYYSVMEMSESSGSASDDEKSEDADEIKLPLATKRSSSALHRAESEGRTALKPKSVNYSIPGGFTSSTLPGSILKKEYDPSIISSGESDASSTATTTPSPSMKWNMQDTAKVEDLKIVLFKSYAFVSEWNNSKWERITPKEVRVLVAVTEGTATVEVWPKTISPSSSTPSSGTSTPAHTTSVSETPKTRSVMFNVAGDSVLNMNETAAAEGKPMLSVPLTGQSTVRRSTAFDVHLKRTGASGITMFRMRTAAEADHMISAIHSCRKNYHSSSVRSRPFGSSVPSIASSESSMSSGASMRLGRGSTTTSWYHPTLESPGGEGVFSADGTDEVMLIKDFKCRLFQRFNALKWRNVGAAKISVSALADDNGVQVCVRMQDGQVAFDVLVRKDQVAKLGKTGVSISMEADSSAEESKRDVYMLQFKRDKEAQILLESISEYALPSAADEEN</sequence>
<feature type="region of interest" description="Disordered" evidence="1">
    <location>
        <begin position="906"/>
        <end position="1011"/>
    </location>
</feature>
<feature type="region of interest" description="Disordered" evidence="1">
    <location>
        <begin position="661"/>
        <end position="734"/>
    </location>
</feature>
<feature type="region of interest" description="Disordered" evidence="1">
    <location>
        <begin position="1475"/>
        <end position="1502"/>
    </location>
</feature>
<evidence type="ECO:0000313" key="4">
    <source>
        <dbReference type="EMBL" id="KAK7203921.1"/>
    </source>
</evidence>
<feature type="region of interest" description="Disordered" evidence="1">
    <location>
        <begin position="1588"/>
        <end position="1614"/>
    </location>
</feature>
<evidence type="ECO:0000259" key="2">
    <source>
        <dbReference type="Pfam" id="PF24345"/>
    </source>
</evidence>
<feature type="region of interest" description="Disordered" evidence="1">
    <location>
        <begin position="1019"/>
        <end position="1038"/>
    </location>
</feature>
<feature type="compositionally biased region" description="Low complexity" evidence="1">
    <location>
        <begin position="550"/>
        <end position="561"/>
    </location>
</feature>
<feature type="compositionally biased region" description="Basic residues" evidence="1">
    <location>
        <begin position="1"/>
        <end position="15"/>
    </location>
</feature>
<dbReference type="InterPro" id="IPR056223">
    <property type="entry name" value="PH_24"/>
</dbReference>
<name>A0ABR1F244_9ASCO</name>
<accession>A0ABR1F244</accession>
<feature type="compositionally biased region" description="Low complexity" evidence="1">
    <location>
        <begin position="1475"/>
        <end position="1497"/>
    </location>
</feature>
<evidence type="ECO:0000256" key="1">
    <source>
        <dbReference type="SAM" id="MobiDB-lite"/>
    </source>
</evidence>
<feature type="region of interest" description="Disordered" evidence="1">
    <location>
        <begin position="581"/>
        <end position="645"/>
    </location>
</feature>
<keyword evidence="5" id="KW-1185">Reference proteome</keyword>
<feature type="compositionally biased region" description="Low complexity" evidence="1">
    <location>
        <begin position="582"/>
        <end position="601"/>
    </location>
</feature>
<feature type="domain" description="PH-like" evidence="3">
    <location>
        <begin position="262"/>
        <end position="390"/>
    </location>
</feature>
<feature type="compositionally biased region" description="Polar residues" evidence="1">
    <location>
        <begin position="1250"/>
        <end position="1263"/>
    </location>
</feature>
<feature type="region of interest" description="Disordered" evidence="1">
    <location>
        <begin position="1048"/>
        <end position="1070"/>
    </location>
</feature>
<feature type="compositionally biased region" description="Low complexity" evidence="1">
    <location>
        <begin position="926"/>
        <end position="938"/>
    </location>
</feature>
<feature type="compositionally biased region" description="Basic and acidic residues" evidence="1">
    <location>
        <begin position="614"/>
        <end position="638"/>
    </location>
</feature>
<dbReference type="GeneID" id="90038787"/>
<feature type="domain" description="PH" evidence="2">
    <location>
        <begin position="1437"/>
        <end position="1583"/>
    </location>
</feature>
<gene>
    <name evidence="4" type="ORF">BZA70DRAFT_282437</name>
</gene>
<organism evidence="4 5">
    <name type="scientific">Myxozyma melibiosi</name>
    <dbReference type="NCBI Taxonomy" id="54550"/>
    <lineage>
        <taxon>Eukaryota</taxon>
        <taxon>Fungi</taxon>
        <taxon>Dikarya</taxon>
        <taxon>Ascomycota</taxon>
        <taxon>Saccharomycotina</taxon>
        <taxon>Lipomycetes</taxon>
        <taxon>Lipomycetales</taxon>
        <taxon>Lipomycetaceae</taxon>
        <taxon>Myxozyma</taxon>
    </lineage>
</organism>
<feature type="region of interest" description="Disordered" evidence="1">
    <location>
        <begin position="1"/>
        <end position="38"/>
    </location>
</feature>
<feature type="region of interest" description="Disordered" evidence="1">
    <location>
        <begin position="1218"/>
        <end position="1263"/>
    </location>
</feature>
<dbReference type="RefSeq" id="XP_064766954.1">
    <property type="nucleotide sequence ID" value="XM_064913275.1"/>
</dbReference>
<dbReference type="Proteomes" id="UP001498771">
    <property type="component" value="Unassembled WGS sequence"/>
</dbReference>
<protein>
    <recommendedName>
        <fullName evidence="6">DH domain-containing protein</fullName>
    </recommendedName>
</protein>
<evidence type="ECO:0000313" key="5">
    <source>
        <dbReference type="Proteomes" id="UP001498771"/>
    </source>
</evidence>
<dbReference type="Pfam" id="PF25409">
    <property type="entry name" value="PH_33"/>
    <property type="match status" value="1"/>
</dbReference>
<dbReference type="InterPro" id="IPR058189">
    <property type="entry name" value="PH-like_ascomyc"/>
</dbReference>
<feature type="compositionally biased region" description="Polar residues" evidence="1">
    <location>
        <begin position="706"/>
        <end position="722"/>
    </location>
</feature>
<comment type="caution">
    <text evidence="4">The sequence shown here is derived from an EMBL/GenBank/DDBJ whole genome shotgun (WGS) entry which is preliminary data.</text>
</comment>
<reference evidence="4 5" key="1">
    <citation type="submission" date="2024-03" db="EMBL/GenBank/DDBJ databases">
        <title>Genome-scale model development and genomic sequencing of the oleaginous clade Lipomyces.</title>
        <authorList>
            <consortium name="Lawrence Berkeley National Laboratory"/>
            <person name="Czajka J.J."/>
            <person name="Han Y."/>
            <person name="Kim J."/>
            <person name="Mondo S.J."/>
            <person name="Hofstad B.A."/>
            <person name="Robles A."/>
            <person name="Haridas S."/>
            <person name="Riley R."/>
            <person name="LaButti K."/>
            <person name="Pangilinan J."/>
            <person name="Andreopoulos W."/>
            <person name="Lipzen A."/>
            <person name="Yan J."/>
            <person name="Wang M."/>
            <person name="Ng V."/>
            <person name="Grigoriev I.V."/>
            <person name="Spatafora J.W."/>
            <person name="Magnuson J.K."/>
            <person name="Baker S.E."/>
            <person name="Pomraning K.R."/>
        </authorList>
    </citation>
    <scope>NUCLEOTIDE SEQUENCE [LARGE SCALE GENOMIC DNA]</scope>
    <source>
        <strain evidence="4 5">Phaff 52-87</strain>
    </source>
</reference>
<evidence type="ECO:0000259" key="3">
    <source>
        <dbReference type="Pfam" id="PF25409"/>
    </source>
</evidence>
<feature type="compositionally biased region" description="Polar residues" evidence="1">
    <location>
        <begin position="992"/>
        <end position="1001"/>
    </location>
</feature>
<feature type="compositionally biased region" description="Basic and acidic residues" evidence="1">
    <location>
        <begin position="1002"/>
        <end position="1011"/>
    </location>
</feature>
<feature type="region of interest" description="Disordered" evidence="1">
    <location>
        <begin position="530"/>
        <end position="565"/>
    </location>
</feature>
<feature type="region of interest" description="Disordered" evidence="1">
    <location>
        <begin position="464"/>
        <end position="501"/>
    </location>
</feature>
<feature type="compositionally biased region" description="Acidic residues" evidence="1">
    <location>
        <begin position="1058"/>
        <end position="1070"/>
    </location>
</feature>
<dbReference type="EMBL" id="JBBJBU010000010">
    <property type="protein sequence ID" value="KAK7203921.1"/>
    <property type="molecule type" value="Genomic_DNA"/>
</dbReference>
<dbReference type="Pfam" id="PF24345">
    <property type="entry name" value="PH_24"/>
    <property type="match status" value="1"/>
</dbReference>
<feature type="region of interest" description="Disordered" evidence="1">
    <location>
        <begin position="1324"/>
        <end position="1364"/>
    </location>
</feature>
<proteinExistence type="predicted"/>